<gene>
    <name evidence="2" type="ORF">CEPIT_LOCUS39108</name>
</gene>
<organism evidence="2 3">
    <name type="scientific">Cuscuta epithymum</name>
    <dbReference type="NCBI Taxonomy" id="186058"/>
    <lineage>
        <taxon>Eukaryota</taxon>
        <taxon>Viridiplantae</taxon>
        <taxon>Streptophyta</taxon>
        <taxon>Embryophyta</taxon>
        <taxon>Tracheophyta</taxon>
        <taxon>Spermatophyta</taxon>
        <taxon>Magnoliopsida</taxon>
        <taxon>eudicotyledons</taxon>
        <taxon>Gunneridae</taxon>
        <taxon>Pentapetalae</taxon>
        <taxon>asterids</taxon>
        <taxon>lamiids</taxon>
        <taxon>Solanales</taxon>
        <taxon>Convolvulaceae</taxon>
        <taxon>Cuscuteae</taxon>
        <taxon>Cuscuta</taxon>
        <taxon>Cuscuta subgen. Cuscuta</taxon>
    </lineage>
</organism>
<accession>A0AAV0G1D3</accession>
<feature type="transmembrane region" description="Helical" evidence="1">
    <location>
        <begin position="122"/>
        <end position="142"/>
    </location>
</feature>
<name>A0AAV0G1D3_9ASTE</name>
<reference evidence="2" key="1">
    <citation type="submission" date="2022-07" db="EMBL/GenBank/DDBJ databases">
        <authorList>
            <person name="Macas J."/>
            <person name="Novak P."/>
            <person name="Neumann P."/>
        </authorList>
    </citation>
    <scope>NUCLEOTIDE SEQUENCE</scope>
</reference>
<feature type="transmembrane region" description="Helical" evidence="1">
    <location>
        <begin position="86"/>
        <end position="110"/>
    </location>
</feature>
<evidence type="ECO:0000256" key="1">
    <source>
        <dbReference type="SAM" id="Phobius"/>
    </source>
</evidence>
<evidence type="ECO:0000313" key="3">
    <source>
        <dbReference type="Proteomes" id="UP001152523"/>
    </source>
</evidence>
<comment type="caution">
    <text evidence="2">The sequence shown here is derived from an EMBL/GenBank/DDBJ whole genome shotgun (WGS) entry which is preliminary data.</text>
</comment>
<protein>
    <submittedName>
        <fullName evidence="2">Uncharacterized protein</fullName>
    </submittedName>
</protein>
<proteinExistence type="predicted"/>
<keyword evidence="1" id="KW-0472">Membrane</keyword>
<dbReference type="AlphaFoldDB" id="A0AAV0G1D3"/>
<keyword evidence="3" id="KW-1185">Reference proteome</keyword>
<evidence type="ECO:0000313" key="2">
    <source>
        <dbReference type="EMBL" id="CAH9141412.1"/>
    </source>
</evidence>
<keyword evidence="1" id="KW-1133">Transmembrane helix</keyword>
<dbReference type="EMBL" id="CAMAPF010001029">
    <property type="protein sequence ID" value="CAH9141412.1"/>
    <property type="molecule type" value="Genomic_DNA"/>
</dbReference>
<dbReference type="Proteomes" id="UP001152523">
    <property type="component" value="Unassembled WGS sequence"/>
</dbReference>
<sequence length="158" mass="17415">MRLESFVYKYKNIAIGMEEEDLDFNTEDVPVGKSSPGFLVVGVILTIEADEWRVCPPPEPPPWSASKVKNVWVLVWIGGLGQSFKLICFLFLHSDILCCCVTFFVVVVPFCKTIDLDMGDERIAVTVFGSFVPINGLANYIASLEVINSKSGSRDGGC</sequence>
<keyword evidence="1" id="KW-0812">Transmembrane</keyword>